<evidence type="ECO:0000313" key="4">
    <source>
        <dbReference type="EMBL" id="APA97928.1"/>
    </source>
</evidence>
<dbReference type="RefSeq" id="WP_071344034.1">
    <property type="nucleotide sequence ID" value="NZ_BAAARX010000002.1"/>
</dbReference>
<dbReference type="Proteomes" id="UP000180166">
    <property type="component" value="Chromosome"/>
</dbReference>
<dbReference type="SUPFAM" id="SSF53850">
    <property type="entry name" value="Periplasmic binding protein-like II"/>
    <property type="match status" value="1"/>
</dbReference>
<accession>A0ABC8AUQ3</accession>
<dbReference type="InterPro" id="IPR006311">
    <property type="entry name" value="TAT_signal"/>
</dbReference>
<dbReference type="EMBL" id="CP017839">
    <property type="protein sequence ID" value="APA97928.1"/>
    <property type="molecule type" value="Genomic_DNA"/>
</dbReference>
<dbReference type="PANTHER" id="PTHR30006:SF2">
    <property type="entry name" value="ABC TRANSPORTER SUBSTRATE-BINDING PROTEIN"/>
    <property type="match status" value="1"/>
</dbReference>
<organism evidence="4 5">
    <name type="scientific">Nocardia seriolae</name>
    <dbReference type="NCBI Taxonomy" id="37332"/>
    <lineage>
        <taxon>Bacteria</taxon>
        <taxon>Bacillati</taxon>
        <taxon>Actinomycetota</taxon>
        <taxon>Actinomycetes</taxon>
        <taxon>Mycobacteriales</taxon>
        <taxon>Nocardiaceae</taxon>
        <taxon>Nocardia</taxon>
    </lineage>
</organism>
<dbReference type="PANTHER" id="PTHR30006">
    <property type="entry name" value="THIAMINE-BINDING PERIPLASMIC PROTEIN-RELATED"/>
    <property type="match status" value="1"/>
</dbReference>
<dbReference type="AlphaFoldDB" id="A0ABC8AUQ3"/>
<dbReference type="Gene3D" id="3.40.190.10">
    <property type="entry name" value="Periplasmic binding protein-like II"/>
    <property type="match status" value="2"/>
</dbReference>
<gene>
    <name evidence="4" type="ORF">NS506_03879</name>
</gene>
<evidence type="ECO:0000256" key="1">
    <source>
        <dbReference type="ARBA" id="ARBA00022729"/>
    </source>
</evidence>
<name>A0ABC8AUQ3_9NOCA</name>
<evidence type="ECO:0008006" key="6">
    <source>
        <dbReference type="Google" id="ProtNLM"/>
    </source>
</evidence>
<keyword evidence="2" id="KW-0408">Iron</keyword>
<feature type="binding site" evidence="2">
    <location>
        <position position="241"/>
    </location>
    <ligand>
        <name>Fe cation</name>
        <dbReference type="ChEBI" id="CHEBI:24875"/>
    </ligand>
</feature>
<dbReference type="PIRSF" id="PIRSF002825">
    <property type="entry name" value="CfbpA"/>
    <property type="match status" value="1"/>
</dbReference>
<proteinExistence type="predicted"/>
<evidence type="ECO:0000256" key="3">
    <source>
        <dbReference type="SAM" id="SignalP"/>
    </source>
</evidence>
<dbReference type="PROSITE" id="PS51318">
    <property type="entry name" value="TAT"/>
    <property type="match status" value="1"/>
</dbReference>
<dbReference type="InterPro" id="IPR026045">
    <property type="entry name" value="Ferric-bd"/>
</dbReference>
<dbReference type="PROSITE" id="PS51257">
    <property type="entry name" value="PROKAR_LIPOPROTEIN"/>
    <property type="match status" value="1"/>
</dbReference>
<reference evidence="4 5" key="1">
    <citation type="submission" date="2016-10" db="EMBL/GenBank/DDBJ databases">
        <title>Genome sequence of Nocardia seriolae strain EM150506, isolated from Anguila japonica.</title>
        <authorList>
            <person name="Han H.-J."/>
        </authorList>
    </citation>
    <scope>NUCLEOTIDE SEQUENCE [LARGE SCALE GENOMIC DNA]</scope>
    <source>
        <strain evidence="4 5">EM150506</strain>
    </source>
</reference>
<feature type="chain" id="PRO_5044817248" description="ABC transporter substrate-binding protein" evidence="3">
    <location>
        <begin position="21"/>
        <end position="348"/>
    </location>
</feature>
<feature type="signal peptide" evidence="3">
    <location>
        <begin position="1"/>
        <end position="20"/>
    </location>
</feature>
<evidence type="ECO:0000256" key="2">
    <source>
        <dbReference type="PIRSR" id="PIRSR002825-1"/>
    </source>
</evidence>
<protein>
    <recommendedName>
        <fullName evidence="6">ABC transporter substrate-binding protein</fullName>
    </recommendedName>
</protein>
<keyword evidence="1 3" id="KW-0732">Signal</keyword>
<dbReference type="Pfam" id="PF13343">
    <property type="entry name" value="SBP_bac_6"/>
    <property type="match status" value="1"/>
</dbReference>
<keyword evidence="2" id="KW-0479">Metal-binding</keyword>
<sequence length="348" mass="36660">MPLSRRAFVAAAVTSALATAACGRHPEPNSAPAVTSSWTAPPGLSGELTLYSANPQDLGDELLASFTKASGVKVATFNGETGRVVAKLDKEAAHPVADVVYLASWIPAAQYALDGRTLPYTPRGADRIHDGWLGKDHGFIGRDGSALTMVVNSKLSPRLPNDWADLAAPEFRGKVIMPDPRESGTARDLLAAMVSAWGKDRTWAMFDSLFGNGMTVRGGNGPALDEVTAANYAVILGGVDYAAYDAAAKGVPLRVISPASGTVITPRPVFILNTTRNPAAAKALVDYMFTPEAQRIAAAHKMIPARTDIATAPGTRAYADVKQLSFSWDFVKGSGAGVLAEFSARYLN</sequence>
<dbReference type="KEGG" id="nsr:NS506_03879"/>
<dbReference type="GeneID" id="93376064"/>
<evidence type="ECO:0000313" key="5">
    <source>
        <dbReference type="Proteomes" id="UP000180166"/>
    </source>
</evidence>